<evidence type="ECO:0000256" key="1">
    <source>
        <dbReference type="SAM" id="MobiDB-lite"/>
    </source>
</evidence>
<feature type="signal peptide" evidence="2">
    <location>
        <begin position="1"/>
        <end position="19"/>
    </location>
</feature>
<feature type="compositionally biased region" description="Polar residues" evidence="1">
    <location>
        <begin position="63"/>
        <end position="77"/>
    </location>
</feature>
<dbReference type="Proteomes" id="UP000831880">
    <property type="component" value="Chromosome"/>
</dbReference>
<evidence type="ECO:0000256" key="2">
    <source>
        <dbReference type="SAM" id="SignalP"/>
    </source>
</evidence>
<evidence type="ECO:0000313" key="4">
    <source>
        <dbReference type="Proteomes" id="UP000831880"/>
    </source>
</evidence>
<evidence type="ECO:0008006" key="5">
    <source>
        <dbReference type="Google" id="ProtNLM"/>
    </source>
</evidence>
<organism evidence="3 4">
    <name type="scientific">Halobacillus shinanisalinarum</name>
    <dbReference type="NCBI Taxonomy" id="2932258"/>
    <lineage>
        <taxon>Bacteria</taxon>
        <taxon>Bacillati</taxon>
        <taxon>Bacillota</taxon>
        <taxon>Bacilli</taxon>
        <taxon>Bacillales</taxon>
        <taxon>Bacillaceae</taxon>
        <taxon>Halobacillus</taxon>
    </lineage>
</organism>
<evidence type="ECO:0000313" key="3">
    <source>
        <dbReference type="EMBL" id="UOQ92185.1"/>
    </source>
</evidence>
<dbReference type="PROSITE" id="PS51257">
    <property type="entry name" value="PROKAR_LIPOPROTEIN"/>
    <property type="match status" value="1"/>
</dbReference>
<dbReference type="RefSeq" id="WP_244751795.1">
    <property type="nucleotide sequence ID" value="NZ_CP095074.1"/>
</dbReference>
<dbReference type="EMBL" id="CP095074">
    <property type="protein sequence ID" value="UOQ92185.1"/>
    <property type="molecule type" value="Genomic_DNA"/>
</dbReference>
<gene>
    <name evidence="3" type="ORF">MUO14_17050</name>
</gene>
<accession>A0ABY4GVI4</accession>
<feature type="chain" id="PRO_5047272397" description="Lipoprotein" evidence="2">
    <location>
        <begin position="20"/>
        <end position="102"/>
    </location>
</feature>
<name>A0ABY4GVI4_9BACI</name>
<keyword evidence="4" id="KW-1185">Reference proteome</keyword>
<feature type="region of interest" description="Disordered" evidence="1">
    <location>
        <begin position="54"/>
        <end position="81"/>
    </location>
</feature>
<keyword evidence="2" id="KW-0732">Signal</keyword>
<reference evidence="3 4" key="1">
    <citation type="submission" date="2022-04" db="EMBL/GenBank/DDBJ databases">
        <title>Halobacillus sp. isolated from saltern.</title>
        <authorList>
            <person name="Won M."/>
            <person name="Lee C.-M."/>
            <person name="Woen H.-Y."/>
            <person name="Kwon S.-W."/>
        </authorList>
    </citation>
    <scope>NUCLEOTIDE SEQUENCE [LARGE SCALE GENOMIC DNA]</scope>
    <source>
        <strain evidence="3 4">SSTM10-2</strain>
    </source>
</reference>
<protein>
    <recommendedName>
        <fullName evidence="5">Lipoprotein</fullName>
    </recommendedName>
</protein>
<proteinExistence type="predicted"/>
<sequence length="102" mass="11370">MKKIATIFLTLSLCVVLFGCESTLKSQGKEQTEEKTFVDKKQIEQKIIIADSVDDPLPPEAKNVQTMPGKNEPQQLPNVDLSKPIVITEMPTIEDKISDVNE</sequence>